<proteinExistence type="predicted"/>
<dbReference type="Proteomes" id="UP000218069">
    <property type="component" value="Unassembled WGS sequence"/>
</dbReference>
<dbReference type="EMBL" id="OANS01000001">
    <property type="protein sequence ID" value="SNX28038.1"/>
    <property type="molecule type" value="Genomic_DNA"/>
</dbReference>
<evidence type="ECO:0000313" key="1">
    <source>
        <dbReference type="EMBL" id="SNX28038.1"/>
    </source>
</evidence>
<organism evidence="1 2">
    <name type="scientific">Polynucleobacter meluiroseus</name>
    <dbReference type="NCBI Taxonomy" id="1938814"/>
    <lineage>
        <taxon>Bacteria</taxon>
        <taxon>Pseudomonadati</taxon>
        <taxon>Pseudomonadota</taxon>
        <taxon>Betaproteobacteria</taxon>
        <taxon>Burkholderiales</taxon>
        <taxon>Burkholderiaceae</taxon>
        <taxon>Polynucleobacter</taxon>
    </lineage>
</organism>
<dbReference type="AlphaFoldDB" id="A0A240DXW2"/>
<protein>
    <submittedName>
        <fullName evidence="1">Uncharacterized protein</fullName>
    </submittedName>
</protein>
<accession>A0A240DXW2</accession>
<keyword evidence="2" id="KW-1185">Reference proteome</keyword>
<name>A0A240DXW2_9BURK</name>
<reference evidence="2" key="1">
    <citation type="submission" date="2017-08" db="EMBL/GenBank/DDBJ databases">
        <authorList>
            <person name="Varghese N."/>
            <person name="Submissions S."/>
        </authorList>
    </citation>
    <scope>NUCLEOTIDE SEQUENCE [LARGE SCALE GENOMIC DNA]</scope>
    <source>
        <strain evidence="2">AP-Melu-1000-B4</strain>
    </source>
</reference>
<sequence length="45" mass="4961">MPVQMIEIEEVQIMQVSDEDLESVLVGGTVDIPYWTVTTSGCLFG</sequence>
<evidence type="ECO:0000313" key="2">
    <source>
        <dbReference type="Proteomes" id="UP000218069"/>
    </source>
</evidence>
<gene>
    <name evidence="1" type="ORF">SAMN06295945_0358</name>
</gene>